<evidence type="ECO:0000256" key="4">
    <source>
        <dbReference type="ARBA" id="ARBA00023136"/>
    </source>
</evidence>
<organism evidence="5 6">
    <name type="scientific">Nocardioides aquaticus</name>
    <dbReference type="NCBI Taxonomy" id="160826"/>
    <lineage>
        <taxon>Bacteria</taxon>
        <taxon>Bacillati</taxon>
        <taxon>Actinomycetota</taxon>
        <taxon>Actinomycetes</taxon>
        <taxon>Propionibacteriales</taxon>
        <taxon>Nocardioidaceae</taxon>
        <taxon>Nocardioides</taxon>
    </lineage>
</organism>
<protein>
    <recommendedName>
        <fullName evidence="7">GPP34 family phosphoprotein</fullName>
    </recommendedName>
</protein>
<evidence type="ECO:0000256" key="1">
    <source>
        <dbReference type="ARBA" id="ARBA00004255"/>
    </source>
</evidence>
<evidence type="ECO:0000313" key="6">
    <source>
        <dbReference type="Proteomes" id="UP000679307"/>
    </source>
</evidence>
<gene>
    <name evidence="5" type="ORF">ENKNEFLB_02812</name>
</gene>
<sequence length="239" mass="25873">MWEWLLKAFGVADEPLISPTPVPARMTPSLAHEALLICVHPVTGTLWDHTRHIWSAALLIELAHEGRLQVTGSGKATRHTLVGSSLLGDPELDMTLTRLELYRPGWKTVGQVDFLPGPEHLVERLVAEGLVVEEERVTGGLFKRRRLHLTAAGRDEPAARVRAALLGEAVPDERTALLVAALNVAMPTRLLVPKDRVKEADRRMREIVAGVGEAERALISAVRAARARSEGGGDGGGGD</sequence>
<evidence type="ECO:0000256" key="2">
    <source>
        <dbReference type="ARBA" id="ARBA00023034"/>
    </source>
</evidence>
<dbReference type="Proteomes" id="UP000679307">
    <property type="component" value="Chromosome"/>
</dbReference>
<dbReference type="RefSeq" id="WP_214055966.1">
    <property type="nucleotide sequence ID" value="NZ_BAAAHS010000074.1"/>
</dbReference>
<comment type="subcellular location">
    <subcellularLocation>
        <location evidence="1">Golgi apparatus membrane</location>
        <topology evidence="1">Peripheral membrane protein</topology>
        <orientation evidence="1">Cytoplasmic side</orientation>
    </subcellularLocation>
</comment>
<keyword evidence="2" id="KW-0333">Golgi apparatus</keyword>
<proteinExistence type="predicted"/>
<keyword evidence="4" id="KW-0472">Membrane</keyword>
<dbReference type="InterPro" id="IPR008628">
    <property type="entry name" value="GPP34-like"/>
</dbReference>
<dbReference type="Pfam" id="PF05719">
    <property type="entry name" value="GPP34"/>
    <property type="match status" value="1"/>
</dbReference>
<evidence type="ECO:0000313" key="5">
    <source>
        <dbReference type="EMBL" id="QVT80417.1"/>
    </source>
</evidence>
<keyword evidence="6" id="KW-1185">Reference proteome</keyword>
<reference evidence="5 6" key="1">
    <citation type="submission" date="2021-05" db="EMBL/GenBank/DDBJ databases">
        <title>Complete genome of Nocardioides aquaticus KCTC 9944T isolated from meromictic and hypersaline Ekho Lake, Antarctica.</title>
        <authorList>
            <person name="Hwang K."/>
            <person name="Kim K.M."/>
            <person name="Choe H."/>
        </authorList>
    </citation>
    <scope>NUCLEOTIDE SEQUENCE [LARGE SCALE GENOMIC DNA]</scope>
    <source>
        <strain evidence="5 6">KCTC 9944</strain>
    </source>
</reference>
<accession>A0ABX8EMS4</accession>
<dbReference type="InterPro" id="IPR038261">
    <property type="entry name" value="GPP34-like_sf"/>
</dbReference>
<dbReference type="Gene3D" id="1.10.3630.10">
    <property type="entry name" value="yeast vps74-n-term truncation variant domain like"/>
    <property type="match status" value="1"/>
</dbReference>
<keyword evidence="3" id="KW-0446">Lipid-binding</keyword>
<evidence type="ECO:0000256" key="3">
    <source>
        <dbReference type="ARBA" id="ARBA00023121"/>
    </source>
</evidence>
<dbReference type="EMBL" id="CP075371">
    <property type="protein sequence ID" value="QVT80417.1"/>
    <property type="molecule type" value="Genomic_DNA"/>
</dbReference>
<name>A0ABX8EMS4_9ACTN</name>
<evidence type="ECO:0008006" key="7">
    <source>
        <dbReference type="Google" id="ProtNLM"/>
    </source>
</evidence>